<keyword evidence="2" id="KW-1185">Reference proteome</keyword>
<protein>
    <recommendedName>
        <fullName evidence="3">Tetratricopeptide repeat protein</fullName>
    </recommendedName>
</protein>
<reference evidence="1 2" key="1">
    <citation type="journal article" date="2008" name="Int. J. Syst. Evol. Microbiol.">
        <title>Tessaracoccus flavescens sp. nov., isolated from marine sediment.</title>
        <authorList>
            <person name="Lee D.W."/>
            <person name="Lee S.D."/>
        </authorList>
    </citation>
    <scope>NUCLEOTIDE SEQUENCE [LARGE SCALE GENOMIC DNA]</scope>
    <source>
        <strain evidence="1 2">T21</strain>
    </source>
</reference>
<dbReference type="InterPro" id="IPR011989">
    <property type="entry name" value="ARM-like"/>
</dbReference>
<dbReference type="Proteomes" id="UP001244136">
    <property type="component" value="Chromosome"/>
</dbReference>
<evidence type="ECO:0000313" key="2">
    <source>
        <dbReference type="Proteomes" id="UP001244136"/>
    </source>
</evidence>
<name>A0ABY8PYZ0_9ACTN</name>
<dbReference type="Gene3D" id="1.25.10.10">
    <property type="entry name" value="Leucine-rich Repeat Variant"/>
    <property type="match status" value="2"/>
</dbReference>
<gene>
    <name evidence="1" type="ORF">QH948_02705</name>
</gene>
<evidence type="ECO:0000313" key="1">
    <source>
        <dbReference type="EMBL" id="WGT47703.1"/>
    </source>
</evidence>
<sequence>MAGPGEIATRGVATLGSAISGDWLGVGASVLSILRESLQGTDAEVWRKHLEKLARRGWQNAADARVKYKHLGAEADQDTSVAYVMSCLHAGTSPTAEGLIAFPGVGLVDATDLGEPMAMESAKDAANRFLSMMIGSLLSDRTFVVQNNLVRVITESQEARTRLEADVARHGASVDTLQSRVTELRTAISLLSAPGLRAQQREVRGDGLLDFLSGEVAFHGRDDVLAELIAFCESAGKNWRWLALTGAGGSGKSRLAFELCLQLRQRKWDAFFLDRRALTSAPPAALASAPTDLLIVLDYVAFAPDQVANWLAQLPVNPARRLRVLLVERAGWPTTDLTFRPPAWYGELVDAWSAADLRQHLYELPSGRIDVALTGHPLSPTDFDAILASIEPADAIPAGVRQAIITRLQTVIDPLAQRPLFLLFLASAYLDDPSDARWQTWSTTDLHDVIYQRERQRLVHQLPEGFDDVALDLWAFATATLSPINDIYADAPDWLIAPLADQPVKIRRKVQQALRASCGDAGADVRPYTPDIPGEYMVVARFSEWREANRKLFVDTAWALFPEGFGTFLTRALTDLDPASAVAQESLSSTGLLAIPDAERDTLTLTKALESLIDPANPRPDVAEILTSAADRFRSSPEITKRAVHAIISCSSPEMALPTPPGDRPNWHEGVRQTFPGLDAAQQERLAAQLWPVLVLWTGTVLALGLTQAEMDEFDGLSDSARLTWLGFHRPDYGSVALRCTTALLSAAVAVAAEMSWLALDGSLADWLEDASPWSPIVVDEATRPVLIAQSLASRTGKPNVDAAEIRTIISQLNNLTHTYPDNADVALEYARVMVNLTVEPGVDAAETRTITTTLANLTTDHPGNPDIALEYARALFNLTVEPGVEAAETHTITTTLANLTTDHPGNPDITLRYAKALVNLTVEPGVDAAETRTITTTLANLTTDHPGNPDIALRYAKALANLTAKPGVDAAETRTITTTLANLTTDHPGNPDITLQYAKALFNLTVEPGVDAAETRTITTTLANLTTDHPGNPDITLEYARALFNLTVEPGVDAAETRTITTTLANLTTDHPGNPDIALRYAKALVNLTYKAGVEAVEIRTITTTLANLTTDHPGNPDIALQYAKALVNLTYKAGVGAVEIRTITTTLANLTTDHPGNPDIALGYARALFNLTVEPGVEAVETRTITTTLANLTTDHPGNPDIALRYARALFNLTVEPGVEAAETRTITTTLANLTTDHPGNPDIALQYAKALVNLTYKAGVEAAETRTITTTLANLTTDHPGNPDITLGYAKALANLTAKPGVDAAETRTITTTLANLTTDHPGNPDIALRYARALFNLTVEPGVDAAETRTITTTLANLTTDHPGNPDIALEYARALFNLTVEPGVDAAETRTITTTLANLTTDHPGNPDITLRYAKALANLTAKPGVDAAETRTITTTLANLTTDHPGNPDITLQHVVSLVGYAWKADFDVSQTASVLNQLNHLIEGLSRPDSVGYTVDFLRGFLDDEDVTQLPEFQAAAVAELGEGAPFSQVLTALLETAIKPHTT</sequence>
<proteinExistence type="predicted"/>
<organism evidence="1 2">
    <name type="scientific">Tessaracoccus lacteus</name>
    <dbReference type="NCBI Taxonomy" id="3041766"/>
    <lineage>
        <taxon>Bacteria</taxon>
        <taxon>Bacillati</taxon>
        <taxon>Actinomycetota</taxon>
        <taxon>Actinomycetes</taxon>
        <taxon>Propionibacteriales</taxon>
        <taxon>Propionibacteriaceae</taxon>
        <taxon>Tessaracoccus</taxon>
    </lineage>
</organism>
<dbReference type="InterPro" id="IPR027417">
    <property type="entry name" value="P-loop_NTPase"/>
</dbReference>
<evidence type="ECO:0008006" key="3">
    <source>
        <dbReference type="Google" id="ProtNLM"/>
    </source>
</evidence>
<dbReference type="SUPFAM" id="SSF48371">
    <property type="entry name" value="ARM repeat"/>
    <property type="match status" value="2"/>
</dbReference>
<dbReference type="EMBL" id="CP123967">
    <property type="protein sequence ID" value="WGT47703.1"/>
    <property type="molecule type" value="Genomic_DNA"/>
</dbReference>
<dbReference type="RefSeq" id="WP_281145413.1">
    <property type="nucleotide sequence ID" value="NZ_CP123967.1"/>
</dbReference>
<dbReference type="InterPro" id="IPR016024">
    <property type="entry name" value="ARM-type_fold"/>
</dbReference>
<accession>A0ABY8PYZ0</accession>
<dbReference type="SUPFAM" id="SSF52540">
    <property type="entry name" value="P-loop containing nucleoside triphosphate hydrolases"/>
    <property type="match status" value="1"/>
</dbReference>